<proteinExistence type="predicted"/>
<name>A0A4Z2BGX7_9TELE</name>
<dbReference type="AlphaFoldDB" id="A0A4Z2BGX7"/>
<sequence length="103" mass="11402">MSLRKNVVALRVISVFSKPKLHKILPPLVWDKPPTSSVPVGVLQKFVPPAASLLGFDQSGDTVPTSKSWTELHLQVVRTQHTQEQSVSLQYVAESAKTGKWRS</sequence>
<dbReference type="EMBL" id="SWLE01000015">
    <property type="protein sequence ID" value="TNM91259.1"/>
    <property type="molecule type" value="Genomic_DNA"/>
</dbReference>
<evidence type="ECO:0000313" key="2">
    <source>
        <dbReference type="Proteomes" id="UP000516260"/>
    </source>
</evidence>
<evidence type="ECO:0000313" key="1">
    <source>
        <dbReference type="EMBL" id="TNM91259.1"/>
    </source>
</evidence>
<gene>
    <name evidence="1" type="ORF">fugu_019639</name>
</gene>
<protein>
    <submittedName>
        <fullName evidence="1">Uncharacterized protein</fullName>
    </submittedName>
</protein>
<dbReference type="Proteomes" id="UP000516260">
    <property type="component" value="Chromosome 22"/>
</dbReference>
<keyword evidence="2" id="KW-1185">Reference proteome</keyword>
<reference evidence="1 2" key="1">
    <citation type="submission" date="2019-04" db="EMBL/GenBank/DDBJ databases">
        <title>The sequence and de novo assembly of Takifugu bimaculatus genome using PacBio and Hi-C technologies.</title>
        <authorList>
            <person name="Xu P."/>
            <person name="Liu B."/>
            <person name="Zhou Z."/>
        </authorList>
    </citation>
    <scope>NUCLEOTIDE SEQUENCE [LARGE SCALE GENOMIC DNA]</scope>
    <source>
        <strain evidence="1">TB-2018</strain>
        <tissue evidence="1">Muscle</tissue>
    </source>
</reference>
<organism evidence="1 2">
    <name type="scientific">Takifugu bimaculatus</name>
    <dbReference type="NCBI Taxonomy" id="433685"/>
    <lineage>
        <taxon>Eukaryota</taxon>
        <taxon>Metazoa</taxon>
        <taxon>Chordata</taxon>
        <taxon>Craniata</taxon>
        <taxon>Vertebrata</taxon>
        <taxon>Euteleostomi</taxon>
        <taxon>Actinopterygii</taxon>
        <taxon>Neopterygii</taxon>
        <taxon>Teleostei</taxon>
        <taxon>Neoteleostei</taxon>
        <taxon>Acanthomorphata</taxon>
        <taxon>Eupercaria</taxon>
        <taxon>Tetraodontiformes</taxon>
        <taxon>Tetradontoidea</taxon>
        <taxon>Tetraodontidae</taxon>
        <taxon>Takifugu</taxon>
    </lineage>
</organism>
<comment type="caution">
    <text evidence="1">The sequence shown here is derived from an EMBL/GenBank/DDBJ whole genome shotgun (WGS) entry which is preliminary data.</text>
</comment>
<accession>A0A4Z2BGX7</accession>